<accession>A0A1V9YGT6</accession>
<keyword evidence="11" id="KW-1185">Reference proteome</keyword>
<dbReference type="GO" id="GO:0046872">
    <property type="term" value="F:metal ion binding"/>
    <property type="evidence" value="ECO:0007669"/>
    <property type="project" value="UniProtKB-KW"/>
</dbReference>
<gene>
    <name evidence="10" type="ORF">ACHHYP_12540</name>
</gene>
<comment type="subcellular location">
    <subcellularLocation>
        <location evidence="1">Nucleus</location>
    </subcellularLocation>
</comment>
<dbReference type="SUPFAM" id="SSF51197">
    <property type="entry name" value="Clavaminate synthase-like"/>
    <property type="match status" value="1"/>
</dbReference>
<sequence length="251" mass="27550">MDFRKLLREARAEAARARAPATPAAKQPPPEQDAQTVICSPDQLPPFALSPRSRLTLANHAAPGCAISSIFYIPNWISEQEEAAILARVHAVPPATWVQLKYRRLQVWGGSVTTVYEQETLPEWLQTLSQALVDAGIFDAKVAPNHALINDYGPGDVILPHEDGPMYHPLVAILSTGAPASMTFQRHRATSPNDAPFVLPLARRSLLVFTGAAYTEYLHSIDDVVDDHRISLTIRYVPTASLHSTNPTHQS</sequence>
<evidence type="ECO:0000313" key="11">
    <source>
        <dbReference type="Proteomes" id="UP000243579"/>
    </source>
</evidence>
<dbReference type="InterPro" id="IPR037151">
    <property type="entry name" value="AlkB-like_sf"/>
</dbReference>
<dbReference type="Proteomes" id="UP000243579">
    <property type="component" value="Unassembled WGS sequence"/>
</dbReference>
<dbReference type="InterPro" id="IPR032862">
    <property type="entry name" value="ALKBH6"/>
</dbReference>
<keyword evidence="6" id="KW-0408">Iron</keyword>
<keyword evidence="3" id="KW-0479">Metal-binding</keyword>
<evidence type="ECO:0000256" key="2">
    <source>
        <dbReference type="ARBA" id="ARBA00007879"/>
    </source>
</evidence>
<dbReference type="Pfam" id="PF13532">
    <property type="entry name" value="2OG-FeII_Oxy_2"/>
    <property type="match status" value="1"/>
</dbReference>
<dbReference type="InterPro" id="IPR005123">
    <property type="entry name" value="Oxoglu/Fe-dep_dioxygenase_dom"/>
</dbReference>
<dbReference type="PANTHER" id="PTHR46030:SF1">
    <property type="entry name" value="ALPHA-KETOGLUTARATE-DEPENDENT DIOXYGENASE ALKB HOMOLOG 6"/>
    <property type="match status" value="1"/>
</dbReference>
<evidence type="ECO:0000256" key="7">
    <source>
        <dbReference type="ARBA" id="ARBA00023242"/>
    </source>
</evidence>
<name>A0A1V9YGT6_ACHHY</name>
<evidence type="ECO:0000256" key="8">
    <source>
        <dbReference type="SAM" id="MobiDB-lite"/>
    </source>
</evidence>
<dbReference type="GO" id="GO:0051213">
    <property type="term" value="F:dioxygenase activity"/>
    <property type="evidence" value="ECO:0007669"/>
    <property type="project" value="UniProtKB-KW"/>
</dbReference>
<proteinExistence type="inferred from homology"/>
<dbReference type="InterPro" id="IPR027450">
    <property type="entry name" value="AlkB-like"/>
</dbReference>
<evidence type="ECO:0000256" key="1">
    <source>
        <dbReference type="ARBA" id="ARBA00004123"/>
    </source>
</evidence>
<reference evidence="10 11" key="1">
    <citation type="journal article" date="2014" name="Genome Biol. Evol.">
        <title>The secreted proteins of Achlya hypogyna and Thraustotheca clavata identify the ancestral oomycete secretome and reveal gene acquisitions by horizontal gene transfer.</title>
        <authorList>
            <person name="Misner I."/>
            <person name="Blouin N."/>
            <person name="Leonard G."/>
            <person name="Richards T.A."/>
            <person name="Lane C.E."/>
        </authorList>
    </citation>
    <scope>NUCLEOTIDE SEQUENCE [LARGE SCALE GENOMIC DNA]</scope>
    <source>
        <strain evidence="10 11">ATCC 48635</strain>
    </source>
</reference>
<evidence type="ECO:0000256" key="4">
    <source>
        <dbReference type="ARBA" id="ARBA00022964"/>
    </source>
</evidence>
<feature type="domain" description="Fe2OG dioxygenase" evidence="9">
    <location>
        <begin position="143"/>
        <end position="238"/>
    </location>
</feature>
<keyword evidence="5" id="KW-0560">Oxidoreductase</keyword>
<evidence type="ECO:0000256" key="6">
    <source>
        <dbReference type="ARBA" id="ARBA00023004"/>
    </source>
</evidence>
<evidence type="ECO:0000256" key="3">
    <source>
        <dbReference type="ARBA" id="ARBA00022723"/>
    </source>
</evidence>
<comment type="caution">
    <text evidence="10">The sequence shown here is derived from an EMBL/GenBank/DDBJ whole genome shotgun (WGS) entry which is preliminary data.</text>
</comment>
<evidence type="ECO:0000259" key="9">
    <source>
        <dbReference type="PROSITE" id="PS51471"/>
    </source>
</evidence>
<feature type="region of interest" description="Disordered" evidence="8">
    <location>
        <begin position="10"/>
        <end position="38"/>
    </location>
</feature>
<protein>
    <submittedName>
        <fullName evidence="10">Alkylated DNA repair protein alkB</fullName>
    </submittedName>
</protein>
<dbReference type="OrthoDB" id="412814at2759"/>
<organism evidence="10 11">
    <name type="scientific">Achlya hypogyna</name>
    <name type="common">Oomycete</name>
    <name type="synonym">Protoachlya hypogyna</name>
    <dbReference type="NCBI Taxonomy" id="1202772"/>
    <lineage>
        <taxon>Eukaryota</taxon>
        <taxon>Sar</taxon>
        <taxon>Stramenopiles</taxon>
        <taxon>Oomycota</taxon>
        <taxon>Saprolegniomycetes</taxon>
        <taxon>Saprolegniales</taxon>
        <taxon>Achlyaceae</taxon>
        <taxon>Achlya</taxon>
    </lineage>
</organism>
<dbReference type="Gene3D" id="2.60.120.590">
    <property type="entry name" value="Alpha-ketoglutarate-dependent dioxygenase AlkB-like"/>
    <property type="match status" value="1"/>
</dbReference>
<dbReference type="PANTHER" id="PTHR46030">
    <property type="entry name" value="ALPHA-KETOGLUTARATE-DEPENDENT DIOXYGENASE ALKB HOMOLOG 6"/>
    <property type="match status" value="1"/>
</dbReference>
<dbReference type="GO" id="GO:0005634">
    <property type="term" value="C:nucleus"/>
    <property type="evidence" value="ECO:0007669"/>
    <property type="project" value="UniProtKB-SubCell"/>
</dbReference>
<dbReference type="EMBL" id="JNBR01001829">
    <property type="protein sequence ID" value="OQR84919.1"/>
    <property type="molecule type" value="Genomic_DNA"/>
</dbReference>
<dbReference type="PROSITE" id="PS51471">
    <property type="entry name" value="FE2OG_OXY"/>
    <property type="match status" value="1"/>
</dbReference>
<keyword evidence="4" id="KW-0223">Dioxygenase</keyword>
<comment type="similarity">
    <text evidence="2">Belongs to the alkB family.</text>
</comment>
<evidence type="ECO:0000256" key="5">
    <source>
        <dbReference type="ARBA" id="ARBA00023002"/>
    </source>
</evidence>
<dbReference type="AlphaFoldDB" id="A0A1V9YGT6"/>
<keyword evidence="7" id="KW-0539">Nucleus</keyword>
<evidence type="ECO:0000313" key="10">
    <source>
        <dbReference type="EMBL" id="OQR84919.1"/>
    </source>
</evidence>